<dbReference type="InterPro" id="IPR056423">
    <property type="entry name" value="BACK_BPM_SPOP"/>
</dbReference>
<dbReference type="Pfam" id="PF00651">
    <property type="entry name" value="BTB"/>
    <property type="match status" value="1"/>
</dbReference>
<dbReference type="SUPFAM" id="SSF54695">
    <property type="entry name" value="POZ domain"/>
    <property type="match status" value="1"/>
</dbReference>
<dbReference type="InterPro" id="IPR045005">
    <property type="entry name" value="BPM1-6"/>
</dbReference>
<protein>
    <recommendedName>
        <fullName evidence="3">BTB domain-containing protein</fullName>
    </recommendedName>
</protein>
<dbReference type="PANTHER" id="PTHR26379:SF180">
    <property type="entry name" value="TRAF TRANSCRIPTION FACTOR"/>
    <property type="match status" value="1"/>
</dbReference>
<evidence type="ECO:0000256" key="2">
    <source>
        <dbReference type="ARBA" id="ARBA00010846"/>
    </source>
</evidence>
<dbReference type="Gene3D" id="1.25.40.420">
    <property type="match status" value="1"/>
</dbReference>
<dbReference type="Pfam" id="PF24570">
    <property type="entry name" value="BACK_BPM_SPOP"/>
    <property type="match status" value="1"/>
</dbReference>
<evidence type="ECO:0000256" key="1">
    <source>
        <dbReference type="ARBA" id="ARBA00004906"/>
    </source>
</evidence>
<dbReference type="PANTHER" id="PTHR26379">
    <property type="entry name" value="BTB/POZ AND MATH DOMAIN-CONTAINING PROTEIN 1"/>
    <property type="match status" value="1"/>
</dbReference>
<dbReference type="SMART" id="SM00225">
    <property type="entry name" value="BTB"/>
    <property type="match status" value="1"/>
</dbReference>
<dbReference type="InterPro" id="IPR000210">
    <property type="entry name" value="BTB/POZ_dom"/>
</dbReference>
<dbReference type="EMBL" id="OZ075122">
    <property type="protein sequence ID" value="CAL4906533.1"/>
    <property type="molecule type" value="Genomic_DNA"/>
</dbReference>
<reference evidence="4" key="1">
    <citation type="submission" date="2024-10" db="EMBL/GenBank/DDBJ databases">
        <authorList>
            <person name="Ryan C."/>
        </authorList>
    </citation>
    <scope>NUCLEOTIDE SEQUENCE [LARGE SCALE GENOMIC DNA]</scope>
</reference>
<keyword evidence="5" id="KW-1185">Reference proteome</keyword>
<evidence type="ECO:0000313" key="5">
    <source>
        <dbReference type="Proteomes" id="UP001497457"/>
    </source>
</evidence>
<accession>A0ABC8WBN4</accession>
<feature type="domain" description="BTB" evidence="3">
    <location>
        <begin position="211"/>
        <end position="280"/>
    </location>
</feature>
<dbReference type="Gene3D" id="3.30.710.10">
    <property type="entry name" value="Potassium Channel Kv1.1, Chain A"/>
    <property type="match status" value="1"/>
</dbReference>
<dbReference type="InterPro" id="IPR011333">
    <property type="entry name" value="SKP1/BTB/POZ_sf"/>
</dbReference>
<comment type="similarity">
    <text evidence="2">Belongs to the Tdpoz family.</text>
</comment>
<comment type="pathway">
    <text evidence="1">Protein modification; protein ubiquitination.</text>
</comment>
<dbReference type="PROSITE" id="PS50097">
    <property type="entry name" value="BTB"/>
    <property type="match status" value="1"/>
</dbReference>
<organism evidence="4 5">
    <name type="scientific">Urochloa decumbens</name>
    <dbReference type="NCBI Taxonomy" id="240449"/>
    <lineage>
        <taxon>Eukaryota</taxon>
        <taxon>Viridiplantae</taxon>
        <taxon>Streptophyta</taxon>
        <taxon>Embryophyta</taxon>
        <taxon>Tracheophyta</taxon>
        <taxon>Spermatophyta</taxon>
        <taxon>Magnoliopsida</taxon>
        <taxon>Liliopsida</taxon>
        <taxon>Poales</taxon>
        <taxon>Poaceae</taxon>
        <taxon>PACMAD clade</taxon>
        <taxon>Panicoideae</taxon>
        <taxon>Panicodae</taxon>
        <taxon>Paniceae</taxon>
        <taxon>Melinidinae</taxon>
        <taxon>Urochloa</taxon>
    </lineage>
</organism>
<name>A0ABC8WBN4_9POAL</name>
<evidence type="ECO:0000259" key="3">
    <source>
        <dbReference type="PROSITE" id="PS50097"/>
    </source>
</evidence>
<dbReference type="Proteomes" id="UP001497457">
    <property type="component" value="Chromosome 12b"/>
</dbReference>
<evidence type="ECO:0000313" key="4">
    <source>
        <dbReference type="EMBL" id="CAL4906533.1"/>
    </source>
</evidence>
<proteinExistence type="inferred from homology"/>
<dbReference type="AlphaFoldDB" id="A0ABC8WBN4"/>
<sequence length="389" mass="42300">MTGAAPKPSQGLHRLHLRIRSRRPEDSQPPAAAAAMNHSCTQHRQVVTSVLQLKVDGSSITKSRCHVEVYDWEIRFHPALHNSGVGGHTCWLGLVLVFLGGEAHRTTTASGVTAILSSRIIDKSSDDSRVMPFKMAHTVANEFRHPLDQSPQIYIGQGKGTRDDFKNCKMTVECSVTVLRGSTLPSPGDILVPPSDLPQHLGELLRNEAGADVRFTVSGSSETFAAHKNVLAARSPVFMAEFFGAMKEKDSQCVEILDMDATVFKAMLHLYRRSAGDLREANGSDHAQHLLVAADRYGLDRLKVMCERRLALGMDASMVASTLAVAEKHNCSRLKAMCVEFITGGSPENLDAVLATDGYKDLAASSPTVLAELLKAAHGRKRSRSPDTQ</sequence>
<gene>
    <name evidence="4" type="ORF">URODEC1_LOCUS12163</name>
</gene>